<keyword evidence="2" id="KW-1185">Reference proteome</keyword>
<evidence type="ECO:0000313" key="1">
    <source>
        <dbReference type="EMBL" id="KAI0060772.1"/>
    </source>
</evidence>
<comment type="caution">
    <text evidence="1">The sequence shown here is derived from an EMBL/GenBank/DDBJ whole genome shotgun (WGS) entry which is preliminary data.</text>
</comment>
<proteinExistence type="predicted"/>
<name>A0ACB8SX54_9AGAM</name>
<sequence length="551" mass="60993">MSSHSDTDSQSITPEPPLEHLLQTDYTPALGAYVVFTLDAIATLEALNDPIAKEQAQALPHRPYVGCVVQDWDLASPHRRYFKSACVFLSRGLPEASEAKSVEESMCVPITPAQHLSGRRAVTPSKPLPWDNLYFHTLSSVDLRLKPKPGDYSTGPFLSMDDVFYLSEVFDSDITRCKCLRRAYATAHPSLQSLHQSLPSTDIVLEYPPYIPVITPSSQPRASVASPAFVQPLELPQAPAFVEITYESNADAEANDPLSGDVGPDIKTQVDSNAKHETQMPSPSTTEVSELSSVGDRSASAATPHYEEDDNLDDVYMMMTENALGFEDPRDLFVPVADFSIDLSSVTEFCDARQLHEDLAAIKKIRLESEKRTREEIRRRERERMQNWAQDVEPLPTVIIDGSDEEPDGQLDVLDDLPREVTSGGKTTKLNRIWPFAKMCYASLKKPSAVLKGRRSSLQPAAPQRKLCAHLVSRILCIFFISSLVTISRLLSMCTLGCLPQSNDDSDCRSHSATEKGEGLPPSTSIVPSPTKRPSRGFVSRFAWPSSLRCR</sequence>
<reference evidence="1" key="2">
    <citation type="journal article" date="2022" name="New Phytol.">
        <title>Evolutionary transition to the ectomycorrhizal habit in the genomes of a hyperdiverse lineage of mushroom-forming fungi.</title>
        <authorList>
            <person name="Looney B."/>
            <person name="Miyauchi S."/>
            <person name="Morin E."/>
            <person name="Drula E."/>
            <person name="Courty P.E."/>
            <person name="Kohler A."/>
            <person name="Kuo A."/>
            <person name="LaButti K."/>
            <person name="Pangilinan J."/>
            <person name="Lipzen A."/>
            <person name="Riley R."/>
            <person name="Andreopoulos W."/>
            <person name="He G."/>
            <person name="Johnson J."/>
            <person name="Nolan M."/>
            <person name="Tritt A."/>
            <person name="Barry K.W."/>
            <person name="Grigoriev I.V."/>
            <person name="Nagy L.G."/>
            <person name="Hibbett D."/>
            <person name="Henrissat B."/>
            <person name="Matheny P.B."/>
            <person name="Labbe J."/>
            <person name="Martin F.M."/>
        </authorList>
    </citation>
    <scope>NUCLEOTIDE SEQUENCE</scope>
    <source>
        <strain evidence="1">HHB10654</strain>
    </source>
</reference>
<organism evidence="1 2">
    <name type="scientific">Artomyces pyxidatus</name>
    <dbReference type="NCBI Taxonomy" id="48021"/>
    <lineage>
        <taxon>Eukaryota</taxon>
        <taxon>Fungi</taxon>
        <taxon>Dikarya</taxon>
        <taxon>Basidiomycota</taxon>
        <taxon>Agaricomycotina</taxon>
        <taxon>Agaricomycetes</taxon>
        <taxon>Russulales</taxon>
        <taxon>Auriscalpiaceae</taxon>
        <taxon>Artomyces</taxon>
    </lineage>
</organism>
<evidence type="ECO:0000313" key="2">
    <source>
        <dbReference type="Proteomes" id="UP000814140"/>
    </source>
</evidence>
<dbReference type="Proteomes" id="UP000814140">
    <property type="component" value="Unassembled WGS sequence"/>
</dbReference>
<accession>A0ACB8SX54</accession>
<gene>
    <name evidence="1" type="ORF">BV25DRAFT_1858227</name>
</gene>
<protein>
    <submittedName>
        <fullName evidence="1">Uncharacterized protein</fullName>
    </submittedName>
</protein>
<reference evidence="1" key="1">
    <citation type="submission" date="2021-03" db="EMBL/GenBank/DDBJ databases">
        <authorList>
            <consortium name="DOE Joint Genome Institute"/>
            <person name="Ahrendt S."/>
            <person name="Looney B.P."/>
            <person name="Miyauchi S."/>
            <person name="Morin E."/>
            <person name="Drula E."/>
            <person name="Courty P.E."/>
            <person name="Chicoki N."/>
            <person name="Fauchery L."/>
            <person name="Kohler A."/>
            <person name="Kuo A."/>
            <person name="Labutti K."/>
            <person name="Pangilinan J."/>
            <person name="Lipzen A."/>
            <person name="Riley R."/>
            <person name="Andreopoulos W."/>
            <person name="He G."/>
            <person name="Johnson J."/>
            <person name="Barry K.W."/>
            <person name="Grigoriev I.V."/>
            <person name="Nagy L."/>
            <person name="Hibbett D."/>
            <person name="Henrissat B."/>
            <person name="Matheny P.B."/>
            <person name="Labbe J."/>
            <person name="Martin F."/>
        </authorList>
    </citation>
    <scope>NUCLEOTIDE SEQUENCE</scope>
    <source>
        <strain evidence="1">HHB10654</strain>
    </source>
</reference>
<dbReference type="EMBL" id="MU277216">
    <property type="protein sequence ID" value="KAI0060772.1"/>
    <property type="molecule type" value="Genomic_DNA"/>
</dbReference>